<protein>
    <submittedName>
        <fullName evidence="1">Uncharacterized protein</fullName>
    </submittedName>
</protein>
<name>A0ACB7XV76_9ERIC</name>
<accession>A0ACB7XV76</accession>
<dbReference type="EMBL" id="CM037151">
    <property type="protein sequence ID" value="KAH7844956.1"/>
    <property type="molecule type" value="Genomic_DNA"/>
</dbReference>
<sequence length="342" mass="37722">MTTSSGIGLPSQEHLDVPVPSKESVGAPIVNSSMAISPDSVQPEMLEGSTITSSAKSEAVTSKATLDSKLLLRKLRQTIGMKENISAIVSTSTPFSEDRLKNALTLPSSFENAKNLPQEKIKQFNTNLPSYLRTYTSNLNAIIEMVTGKQERFKELEVQLAEAMENVENFMKQAKDDMTSEVAPLYEEYYGLDQEIPTLDAKLEALVSNLSTSISAWDKFTVEIIYGRENGQDVKRLYDTFHEPLKRVVPKHLSVPETSTPKNFEPCPVSEGNEGEKEDGAKKHTKKEPETTIKSALSAAFAQYSDKIGKKNSISVEEKIEECSSTVEEGGENRNRCEEAGS</sequence>
<comment type="caution">
    <text evidence="1">The sequence shown here is derived from an EMBL/GenBank/DDBJ whole genome shotgun (WGS) entry which is preliminary data.</text>
</comment>
<dbReference type="Proteomes" id="UP000828048">
    <property type="component" value="Chromosome 1"/>
</dbReference>
<keyword evidence="2" id="KW-1185">Reference proteome</keyword>
<reference evidence="1 2" key="1">
    <citation type="journal article" date="2021" name="Hortic Res">
        <title>High-quality reference genome and annotation aids understanding of berry development for evergreen blueberry (Vaccinium darrowii).</title>
        <authorList>
            <person name="Yu J."/>
            <person name="Hulse-Kemp A.M."/>
            <person name="Babiker E."/>
            <person name="Staton M."/>
        </authorList>
    </citation>
    <scope>NUCLEOTIDE SEQUENCE [LARGE SCALE GENOMIC DNA]</scope>
    <source>
        <strain evidence="2">cv. NJ 8807/NJ 8810</strain>
        <tissue evidence="1">Young leaf</tissue>
    </source>
</reference>
<evidence type="ECO:0000313" key="2">
    <source>
        <dbReference type="Proteomes" id="UP000828048"/>
    </source>
</evidence>
<organism evidence="1 2">
    <name type="scientific">Vaccinium darrowii</name>
    <dbReference type="NCBI Taxonomy" id="229202"/>
    <lineage>
        <taxon>Eukaryota</taxon>
        <taxon>Viridiplantae</taxon>
        <taxon>Streptophyta</taxon>
        <taxon>Embryophyta</taxon>
        <taxon>Tracheophyta</taxon>
        <taxon>Spermatophyta</taxon>
        <taxon>Magnoliopsida</taxon>
        <taxon>eudicotyledons</taxon>
        <taxon>Gunneridae</taxon>
        <taxon>Pentapetalae</taxon>
        <taxon>asterids</taxon>
        <taxon>Ericales</taxon>
        <taxon>Ericaceae</taxon>
        <taxon>Vaccinioideae</taxon>
        <taxon>Vaccinieae</taxon>
        <taxon>Vaccinium</taxon>
    </lineage>
</organism>
<gene>
    <name evidence="1" type="ORF">Vadar_033679</name>
</gene>
<evidence type="ECO:0000313" key="1">
    <source>
        <dbReference type="EMBL" id="KAH7844956.1"/>
    </source>
</evidence>
<proteinExistence type="predicted"/>